<organism evidence="1">
    <name type="scientific">marine sediment metagenome</name>
    <dbReference type="NCBI Taxonomy" id="412755"/>
    <lineage>
        <taxon>unclassified sequences</taxon>
        <taxon>metagenomes</taxon>
        <taxon>ecological metagenomes</taxon>
    </lineage>
</organism>
<gene>
    <name evidence="1" type="ORF">S03H2_12586</name>
</gene>
<accession>X1GZR3</accession>
<dbReference type="AlphaFoldDB" id="X1GZR3"/>
<dbReference type="EMBL" id="BARU01006398">
    <property type="protein sequence ID" value="GAH47089.1"/>
    <property type="molecule type" value="Genomic_DNA"/>
</dbReference>
<reference evidence="1" key="1">
    <citation type="journal article" date="2014" name="Front. Microbiol.">
        <title>High frequency of phylogenetically diverse reductive dehalogenase-homologous genes in deep subseafloor sedimentary metagenomes.</title>
        <authorList>
            <person name="Kawai M."/>
            <person name="Futagami T."/>
            <person name="Toyoda A."/>
            <person name="Takaki Y."/>
            <person name="Nishi S."/>
            <person name="Hori S."/>
            <person name="Arai W."/>
            <person name="Tsubouchi T."/>
            <person name="Morono Y."/>
            <person name="Uchiyama I."/>
            <person name="Ito T."/>
            <person name="Fujiyama A."/>
            <person name="Inagaki F."/>
            <person name="Takami H."/>
        </authorList>
    </citation>
    <scope>NUCLEOTIDE SEQUENCE</scope>
    <source>
        <strain evidence="1">Expedition CK06-06</strain>
    </source>
</reference>
<comment type="caution">
    <text evidence="1">The sequence shown here is derived from an EMBL/GenBank/DDBJ whole genome shotgun (WGS) entry which is preliminary data.</text>
</comment>
<sequence length="185" mass="22756">MLEKHISEYNERFKQSNIKIRFFTRYFRAQIAYYKYGNTHRAFQIILKLFNELNFFENKFNSDNFKENNLISYIKSSFFTFISCFNIYNSANIIFELLDFVLKKRIKSTDKFYPYYLLVYIHYYIFQEKFDKAEQIINIVEPMIDKINNKALKLSFLYYQAYFFIATMKKEKYKNIINKIFAQSK</sequence>
<name>X1GZR3_9ZZZZ</name>
<feature type="non-terminal residue" evidence="1">
    <location>
        <position position="185"/>
    </location>
</feature>
<proteinExistence type="predicted"/>
<protein>
    <submittedName>
        <fullName evidence="1">Uncharacterized protein</fullName>
    </submittedName>
</protein>
<evidence type="ECO:0000313" key="1">
    <source>
        <dbReference type="EMBL" id="GAH47089.1"/>
    </source>
</evidence>